<dbReference type="InterPro" id="IPR038377">
    <property type="entry name" value="Na/Glc_symporter_sf"/>
</dbReference>
<dbReference type="PANTHER" id="PTHR45897">
    <property type="entry name" value="HIGH-AFFINITY CHOLINE TRANSPORTER 1"/>
    <property type="match status" value="1"/>
</dbReference>
<dbReference type="GO" id="GO:0005886">
    <property type="term" value="C:plasma membrane"/>
    <property type="evidence" value="ECO:0007669"/>
    <property type="project" value="TreeGrafter"/>
</dbReference>
<dbReference type="GO" id="GO:0005307">
    <property type="term" value="F:choline:sodium symporter activity"/>
    <property type="evidence" value="ECO:0007669"/>
    <property type="project" value="TreeGrafter"/>
</dbReference>
<feature type="transmembrane region" description="Helical" evidence="14">
    <location>
        <begin position="183"/>
        <end position="201"/>
    </location>
</feature>
<keyword evidence="16" id="KW-1185">Reference proteome</keyword>
<keyword evidence="12" id="KW-0739">Sodium transport</keyword>
<comment type="caution">
    <text evidence="15">The sequence shown here is derived from an EMBL/GenBank/DDBJ whole genome shotgun (WGS) entry which is preliminary data.</text>
</comment>
<name>A0AA88XTQ9_PINIB</name>
<dbReference type="AlphaFoldDB" id="A0AA88XTQ9"/>
<organism evidence="15 16">
    <name type="scientific">Pinctada imbricata</name>
    <name type="common">Atlantic pearl-oyster</name>
    <name type="synonym">Pinctada martensii</name>
    <dbReference type="NCBI Taxonomy" id="66713"/>
    <lineage>
        <taxon>Eukaryota</taxon>
        <taxon>Metazoa</taxon>
        <taxon>Spiralia</taxon>
        <taxon>Lophotrochozoa</taxon>
        <taxon>Mollusca</taxon>
        <taxon>Bivalvia</taxon>
        <taxon>Autobranchia</taxon>
        <taxon>Pteriomorphia</taxon>
        <taxon>Pterioida</taxon>
        <taxon>Pterioidea</taxon>
        <taxon>Pteriidae</taxon>
        <taxon>Pinctada</taxon>
    </lineage>
</organism>
<feature type="transmembrane region" description="Helical" evidence="14">
    <location>
        <begin position="233"/>
        <end position="254"/>
    </location>
</feature>
<dbReference type="InterPro" id="IPR001734">
    <property type="entry name" value="Na/solute_symporter"/>
</dbReference>
<keyword evidence="3" id="KW-0813">Transport</keyword>
<sequence length="558" mass="61066">MAVNIPGLISIIVFYLLILVIGIWASRKIKGKHDTENLMLAGRNIGLLVGIFTMTATWVGGGFINGTTEVIYTSGLVWCQAPVGYSLSLVLGGAFFADRMRSKRYTTVLDPFSERYGERMGGLLYIPALMGDVFWSGAILAALGATLAVIIDLDQNTAVIVSACIATLYTLFGGLYSVAYTDVIQLICIFIGLWLSVPFILTNEHVGNINDMAESISPNTTTDWIMTLDHQQVGYYIDSGLLLMFGGIPWQVYFQRVLSATSAKNAQILSYTAGIGCIVMSIPSVLIGAAAVNADWNATAYGKDQIKETAYVLPLALQYLTPAWVSFFGLGAVSAAVMSSADSAILSSSAMFSRNIYKMIFRQKASEREIVWVMRVAIFGVAALATIIALTVDSVYYLFVLCSDLLYVVTFPQLLAVVYLPFANTYGSLMGFILGLFFRLAGGEIGLNFQPLIKYPYFHETHGQLFPFKTLAMLISFTTVTLVSYVFHILFTKNILPSSCDIFKCYTDSSRDQIVLQKYEMNTNGTTPEGHSVDGQLNTAYEADVGGFQKRTTKSQVP</sequence>
<dbReference type="Pfam" id="PF00474">
    <property type="entry name" value="SSF"/>
    <property type="match status" value="1"/>
</dbReference>
<evidence type="ECO:0000256" key="1">
    <source>
        <dbReference type="ARBA" id="ARBA00004141"/>
    </source>
</evidence>
<dbReference type="FunFam" id="1.20.1730.10:FF:000008">
    <property type="entry name" value="High affinity choline transporter 1"/>
    <property type="match status" value="1"/>
</dbReference>
<feature type="transmembrane region" description="Helical" evidence="14">
    <location>
        <begin position="6"/>
        <end position="25"/>
    </location>
</feature>
<evidence type="ECO:0000256" key="10">
    <source>
        <dbReference type="ARBA" id="ARBA00023136"/>
    </source>
</evidence>
<comment type="subcellular location">
    <subcellularLocation>
        <location evidence="1">Membrane</location>
        <topology evidence="1">Multi-pass membrane protein</topology>
    </subcellularLocation>
</comment>
<evidence type="ECO:0000256" key="13">
    <source>
        <dbReference type="RuleBase" id="RU362091"/>
    </source>
</evidence>
<dbReference type="EMBL" id="VSWD01000010">
    <property type="protein sequence ID" value="KAK3091589.1"/>
    <property type="molecule type" value="Genomic_DNA"/>
</dbReference>
<evidence type="ECO:0000256" key="12">
    <source>
        <dbReference type="ARBA" id="ARBA00023201"/>
    </source>
</evidence>
<keyword evidence="5" id="KW-0769">Symport</keyword>
<feature type="transmembrane region" description="Helical" evidence="14">
    <location>
        <begin position="370"/>
        <end position="390"/>
    </location>
</feature>
<keyword evidence="9" id="KW-0406">Ion transport</keyword>
<keyword evidence="6" id="KW-0530">Neurotransmitter biosynthesis</keyword>
<reference evidence="15" key="1">
    <citation type="submission" date="2019-08" db="EMBL/GenBank/DDBJ databases">
        <title>The improved chromosome-level genome for the pearl oyster Pinctada fucata martensii using PacBio sequencing and Hi-C.</title>
        <authorList>
            <person name="Zheng Z."/>
        </authorList>
    </citation>
    <scope>NUCLEOTIDE SEQUENCE</scope>
    <source>
        <strain evidence="15">ZZ-2019</strain>
        <tissue evidence="15">Adductor muscle</tissue>
    </source>
</reference>
<feature type="transmembrane region" description="Helical" evidence="14">
    <location>
        <begin position="429"/>
        <end position="450"/>
    </location>
</feature>
<feature type="transmembrane region" description="Helical" evidence="14">
    <location>
        <begin position="45"/>
        <end position="64"/>
    </location>
</feature>
<comment type="similarity">
    <text evidence="2 13">Belongs to the sodium:solute symporter (SSF) (TC 2.A.21) family.</text>
</comment>
<evidence type="ECO:0000256" key="8">
    <source>
        <dbReference type="ARBA" id="ARBA00023053"/>
    </source>
</evidence>
<evidence type="ECO:0000256" key="5">
    <source>
        <dbReference type="ARBA" id="ARBA00022847"/>
    </source>
</evidence>
<feature type="transmembrane region" description="Helical" evidence="14">
    <location>
        <begin position="157"/>
        <end position="176"/>
    </location>
</feature>
<protein>
    <submittedName>
        <fullName evidence="15">Uncharacterized protein</fullName>
    </submittedName>
</protein>
<evidence type="ECO:0000256" key="11">
    <source>
        <dbReference type="ARBA" id="ARBA00023180"/>
    </source>
</evidence>
<evidence type="ECO:0000256" key="9">
    <source>
        <dbReference type="ARBA" id="ARBA00023065"/>
    </source>
</evidence>
<evidence type="ECO:0000256" key="7">
    <source>
        <dbReference type="ARBA" id="ARBA00022989"/>
    </source>
</evidence>
<feature type="transmembrane region" description="Helical" evidence="14">
    <location>
        <begin position="70"/>
        <end position="97"/>
    </location>
</feature>
<evidence type="ECO:0000313" key="16">
    <source>
        <dbReference type="Proteomes" id="UP001186944"/>
    </source>
</evidence>
<evidence type="ECO:0000256" key="2">
    <source>
        <dbReference type="ARBA" id="ARBA00006434"/>
    </source>
</evidence>
<evidence type="ECO:0000256" key="3">
    <source>
        <dbReference type="ARBA" id="ARBA00022448"/>
    </source>
</evidence>
<evidence type="ECO:0000313" key="15">
    <source>
        <dbReference type="EMBL" id="KAK3091589.1"/>
    </source>
</evidence>
<proteinExistence type="inferred from homology"/>
<dbReference type="PANTHER" id="PTHR45897:SF4">
    <property type="entry name" value="HIGH-AFFINITY CHOLINE TRANSPORTER 1"/>
    <property type="match status" value="1"/>
</dbReference>
<dbReference type="Gene3D" id="1.20.1730.10">
    <property type="entry name" value="Sodium/glucose cotransporter"/>
    <property type="match status" value="1"/>
</dbReference>
<keyword evidence="11" id="KW-0325">Glycoprotein</keyword>
<keyword evidence="7 14" id="KW-1133">Transmembrane helix</keyword>
<feature type="transmembrane region" description="Helical" evidence="14">
    <location>
        <begin position="123"/>
        <end position="151"/>
    </location>
</feature>
<keyword evidence="10 14" id="KW-0472">Membrane</keyword>
<evidence type="ECO:0000256" key="14">
    <source>
        <dbReference type="SAM" id="Phobius"/>
    </source>
</evidence>
<dbReference type="PROSITE" id="PS50283">
    <property type="entry name" value="NA_SOLUT_SYMP_3"/>
    <property type="match status" value="1"/>
</dbReference>
<feature type="transmembrane region" description="Helical" evidence="14">
    <location>
        <begin position="396"/>
        <end position="422"/>
    </location>
</feature>
<dbReference type="CDD" id="cd11474">
    <property type="entry name" value="SLC5sbd_CHT"/>
    <property type="match status" value="1"/>
</dbReference>
<keyword evidence="4 14" id="KW-0812">Transmembrane</keyword>
<feature type="transmembrane region" description="Helical" evidence="14">
    <location>
        <begin position="266"/>
        <end position="292"/>
    </location>
</feature>
<evidence type="ECO:0000256" key="4">
    <source>
        <dbReference type="ARBA" id="ARBA00022692"/>
    </source>
</evidence>
<feature type="transmembrane region" description="Helical" evidence="14">
    <location>
        <begin position="323"/>
        <end position="349"/>
    </location>
</feature>
<feature type="transmembrane region" description="Helical" evidence="14">
    <location>
        <begin position="470"/>
        <end position="491"/>
    </location>
</feature>
<dbReference type="Proteomes" id="UP001186944">
    <property type="component" value="Unassembled WGS sequence"/>
</dbReference>
<accession>A0AA88XTQ9</accession>
<dbReference type="GO" id="GO:0008292">
    <property type="term" value="P:acetylcholine biosynthetic process"/>
    <property type="evidence" value="ECO:0007669"/>
    <property type="project" value="TreeGrafter"/>
</dbReference>
<evidence type="ECO:0000256" key="6">
    <source>
        <dbReference type="ARBA" id="ARBA00022979"/>
    </source>
</evidence>
<gene>
    <name evidence="15" type="ORF">FSP39_020993</name>
</gene>
<keyword evidence="8" id="KW-0915">Sodium</keyword>
<dbReference type="InterPro" id="IPR052244">
    <property type="entry name" value="Choline_transporter"/>
</dbReference>